<proteinExistence type="predicted"/>
<dbReference type="STRING" id="490629.SAMN05216266_104295"/>
<evidence type="ECO:0000256" key="2">
    <source>
        <dbReference type="SAM" id="Phobius"/>
    </source>
</evidence>
<evidence type="ECO:0000256" key="1">
    <source>
        <dbReference type="SAM" id="MobiDB-lite"/>
    </source>
</evidence>
<accession>A0A1I0Y976</accession>
<keyword evidence="2" id="KW-0472">Membrane</keyword>
<feature type="region of interest" description="Disordered" evidence="1">
    <location>
        <begin position="100"/>
        <end position="125"/>
    </location>
</feature>
<dbReference type="EMBL" id="FOKG01000004">
    <property type="protein sequence ID" value="SFB09306.1"/>
    <property type="molecule type" value="Genomic_DNA"/>
</dbReference>
<evidence type="ECO:0000313" key="3">
    <source>
        <dbReference type="EMBL" id="SFB09306.1"/>
    </source>
</evidence>
<dbReference type="Proteomes" id="UP000243799">
    <property type="component" value="Unassembled WGS sequence"/>
</dbReference>
<gene>
    <name evidence="3" type="ORF">SAMN05216266_104295</name>
</gene>
<keyword evidence="4" id="KW-1185">Reference proteome</keyword>
<keyword evidence="2" id="KW-1133">Transmembrane helix</keyword>
<feature type="transmembrane region" description="Helical" evidence="2">
    <location>
        <begin position="139"/>
        <end position="157"/>
    </location>
</feature>
<keyword evidence="2" id="KW-0812">Transmembrane</keyword>
<evidence type="ECO:0000313" key="4">
    <source>
        <dbReference type="Proteomes" id="UP000243799"/>
    </source>
</evidence>
<sequence length="180" mass="18604">MLVKTASDGLKPLNDAAKGFVLDLGVLRLSIAGLDEKGMDMTDPFKGYQLGASARMLDLQILPTKLLKDSLPEDAAKNLPSSLAQLSLGEQVARAYAPEGGVECGTTAPPTTAPPGGGEQPGVPDKLAQTSAAYSAVPMFWTGTAMLLAGVVLVAALPGRRRFGTATVTPPVKPSPHPRD</sequence>
<organism evidence="3 4">
    <name type="scientific">Amycolatopsis marina</name>
    <dbReference type="NCBI Taxonomy" id="490629"/>
    <lineage>
        <taxon>Bacteria</taxon>
        <taxon>Bacillati</taxon>
        <taxon>Actinomycetota</taxon>
        <taxon>Actinomycetes</taxon>
        <taxon>Pseudonocardiales</taxon>
        <taxon>Pseudonocardiaceae</taxon>
        <taxon>Amycolatopsis</taxon>
    </lineage>
</organism>
<protein>
    <submittedName>
        <fullName evidence="3">Uncharacterized protein</fullName>
    </submittedName>
</protein>
<name>A0A1I0Y976_9PSEU</name>
<reference evidence="4" key="1">
    <citation type="submission" date="2016-10" db="EMBL/GenBank/DDBJ databases">
        <authorList>
            <person name="Varghese N."/>
            <person name="Submissions S."/>
        </authorList>
    </citation>
    <scope>NUCLEOTIDE SEQUENCE [LARGE SCALE GENOMIC DNA]</scope>
    <source>
        <strain evidence="4">CGMCC 4.3568</strain>
    </source>
</reference>
<dbReference type="AlphaFoldDB" id="A0A1I0Y976"/>